<accession>A0A346P9H3</accession>
<keyword evidence="2" id="KW-0614">Plasmid</keyword>
<dbReference type="EMBL" id="CP024045">
    <property type="protein sequence ID" value="AXR76168.1"/>
    <property type="molecule type" value="Genomic_DNA"/>
</dbReference>
<name>A0A346P9H3_9EURY</name>
<keyword evidence="1" id="KW-0175">Coiled coil</keyword>
<gene>
    <name evidence="2" type="ORF">AArc1_4051</name>
</gene>
<sequence length="149" mass="17363">MPIDVDSEAWNSGATHDRLSVYIAHRLLMDHSEKAYTVEEITDWVLEEYPDIIPQSLRDDDNRDGAVALVGSVLDRLDRRRFVTCKAIEEDDGGVNLYYKNSEKEPYYPNVRLNHEVPERFEEVKEDVEKLEERLSNLEYQSRTGESTL</sequence>
<proteinExistence type="predicted"/>
<evidence type="ECO:0000313" key="2">
    <source>
        <dbReference type="EMBL" id="AXR76168.1"/>
    </source>
</evidence>
<evidence type="ECO:0000313" key="3">
    <source>
        <dbReference type="Proteomes" id="UP000258707"/>
    </source>
</evidence>
<dbReference type="GeneID" id="39377371"/>
<dbReference type="Proteomes" id="UP000258707">
    <property type="component" value="Plasmid pAArc1-01"/>
</dbReference>
<evidence type="ECO:0000256" key="1">
    <source>
        <dbReference type="SAM" id="Coils"/>
    </source>
</evidence>
<geneLocation type="plasmid" evidence="3">
    <name>paarc1-01</name>
</geneLocation>
<protein>
    <submittedName>
        <fullName evidence="2">Uncharacterized protein</fullName>
    </submittedName>
</protein>
<feature type="coiled-coil region" evidence="1">
    <location>
        <begin position="114"/>
        <end position="141"/>
    </location>
</feature>
<dbReference type="RefSeq" id="WP_133412307.1">
    <property type="nucleotide sequence ID" value="NZ_CP024045.1"/>
</dbReference>
<dbReference type="KEGG" id="nan:AArc1_4051"/>
<dbReference type="AlphaFoldDB" id="A0A346P9H3"/>
<reference evidence="2 3" key="1">
    <citation type="submission" date="2017-10" db="EMBL/GenBank/DDBJ databases">
        <title>Phenotypic and genomic properties of facultatively anaerobic sulfur-reducing natronoarchaea from hypersaline soda lakes.</title>
        <authorList>
            <person name="Sorokin D.Y."/>
            <person name="Kublanov I.V."/>
            <person name="Roman P."/>
            <person name="Sinninghe Damste J.S."/>
            <person name="Golyshin P.N."/>
            <person name="Rojo D."/>
            <person name="Ciordia S."/>
            <person name="Mena Md.C."/>
            <person name="Ferrer M."/>
            <person name="Messina E."/>
            <person name="Smedile F."/>
            <person name="La Spada G."/>
            <person name="La Cono V."/>
            <person name="Yakimov M.M."/>
        </authorList>
    </citation>
    <scope>NUCLEOTIDE SEQUENCE [LARGE SCALE GENOMIC DNA]</scope>
    <source>
        <strain evidence="2 3">AArc1</strain>
        <plasmid evidence="3">paarc1-01</plasmid>
    </source>
</reference>
<organism evidence="2 3">
    <name type="scientific">Natrarchaeobaculum sulfurireducens</name>
    <dbReference type="NCBI Taxonomy" id="2044521"/>
    <lineage>
        <taxon>Archaea</taxon>
        <taxon>Methanobacteriati</taxon>
        <taxon>Methanobacteriota</taxon>
        <taxon>Stenosarchaea group</taxon>
        <taxon>Halobacteria</taxon>
        <taxon>Halobacteriales</taxon>
        <taxon>Natrialbaceae</taxon>
        <taxon>Natrarchaeobaculum</taxon>
    </lineage>
</organism>